<feature type="transmembrane region" description="Helical" evidence="7">
    <location>
        <begin position="151"/>
        <end position="173"/>
    </location>
</feature>
<keyword evidence="5 7" id="KW-0472">Membrane</keyword>
<organism evidence="10">
    <name type="scientific">Tetraselmis sp. GSL018</name>
    <dbReference type="NCBI Taxonomy" id="582737"/>
    <lineage>
        <taxon>Eukaryota</taxon>
        <taxon>Viridiplantae</taxon>
        <taxon>Chlorophyta</taxon>
        <taxon>core chlorophytes</taxon>
        <taxon>Chlorodendrophyceae</taxon>
        <taxon>Chlorodendrales</taxon>
        <taxon>Chlorodendraceae</taxon>
        <taxon>Tetraselmis</taxon>
    </lineage>
</organism>
<evidence type="ECO:0000259" key="9">
    <source>
        <dbReference type="Pfam" id="PF09335"/>
    </source>
</evidence>
<dbReference type="GO" id="GO:0005886">
    <property type="term" value="C:plasma membrane"/>
    <property type="evidence" value="ECO:0007669"/>
    <property type="project" value="UniProtKB-SubCell"/>
</dbReference>
<evidence type="ECO:0000256" key="1">
    <source>
        <dbReference type="ARBA" id="ARBA00004651"/>
    </source>
</evidence>
<feature type="transmembrane region" description="Helical" evidence="7">
    <location>
        <begin position="125"/>
        <end position="144"/>
    </location>
</feature>
<evidence type="ECO:0000313" key="10">
    <source>
        <dbReference type="EMBL" id="JAC69729.1"/>
    </source>
</evidence>
<evidence type="ECO:0000256" key="6">
    <source>
        <dbReference type="SAM" id="MobiDB-lite"/>
    </source>
</evidence>
<evidence type="ECO:0000256" key="2">
    <source>
        <dbReference type="ARBA" id="ARBA00022475"/>
    </source>
</evidence>
<protein>
    <submittedName>
        <fullName evidence="10">Snare associated golgi family protein</fullName>
    </submittedName>
</protein>
<proteinExistence type="predicted"/>
<feature type="transmembrane region" description="Helical" evidence="7">
    <location>
        <begin position="44"/>
        <end position="68"/>
    </location>
</feature>
<feature type="transmembrane region" description="Helical" evidence="7">
    <location>
        <begin position="193"/>
        <end position="216"/>
    </location>
</feature>
<accession>A0A061RG30</accession>
<dbReference type="InterPro" id="IPR015414">
    <property type="entry name" value="TMEM64"/>
</dbReference>
<gene>
    <name evidence="10" type="ORF">TSPGSL018_5690</name>
</gene>
<dbReference type="InterPro" id="IPR032816">
    <property type="entry name" value="VTT_dom"/>
</dbReference>
<comment type="subcellular location">
    <subcellularLocation>
        <location evidence="1">Cell membrane</location>
        <topology evidence="1">Multi-pass membrane protein</topology>
    </subcellularLocation>
</comment>
<name>A0A061RG30_9CHLO</name>
<evidence type="ECO:0000256" key="4">
    <source>
        <dbReference type="ARBA" id="ARBA00022989"/>
    </source>
</evidence>
<keyword evidence="8" id="KW-0732">Signal</keyword>
<reference evidence="10" key="1">
    <citation type="submission" date="2014-05" db="EMBL/GenBank/DDBJ databases">
        <title>The transcriptome of the halophilic microalga Tetraselmis sp. GSL018 isolated from the Great Salt Lake, Utah.</title>
        <authorList>
            <person name="Jinkerson R.E."/>
            <person name="D'Adamo S."/>
            <person name="Posewitz M.C."/>
        </authorList>
    </citation>
    <scope>NUCLEOTIDE SEQUENCE</scope>
    <source>
        <strain evidence="10">GSL018</strain>
    </source>
</reference>
<feature type="transmembrane region" description="Helical" evidence="7">
    <location>
        <begin position="75"/>
        <end position="96"/>
    </location>
</feature>
<dbReference type="PANTHER" id="PTHR12677">
    <property type="entry name" value="GOLGI APPARATUS MEMBRANE PROTEIN TVP38-RELATED"/>
    <property type="match status" value="1"/>
</dbReference>
<evidence type="ECO:0000256" key="3">
    <source>
        <dbReference type="ARBA" id="ARBA00022692"/>
    </source>
</evidence>
<evidence type="ECO:0000256" key="5">
    <source>
        <dbReference type="ARBA" id="ARBA00023136"/>
    </source>
</evidence>
<sequence>MRILAGIMLAAVVVLGTAYGQAPMNKLLIWLESHNNPRGMIVFMVSEAVCVTLLLPAVPLIIAAGLVFGFLKGLLCVWAAGAIGQIGAFLVTRYILRDCMVSFMQKRFPAWDALDKAIQVEGWKLIILLRISPLVPYSVLNVMLGSSGIRFSTFAFFSTIGIIPECMITVYFGTLAGSIANVINGRTGPEGPFRLAIVISGGALMLVAALYAAVVTKKAIKRTMKRAEPEAEATLPTSEPPSMLLHGIVDAGLDVEGEGLPTRGDPLSHESIPAPPEGASHHRAPSGIWAPSLAGLLSGFAPSRVPDSEEKQL</sequence>
<dbReference type="Pfam" id="PF09335">
    <property type="entry name" value="VTT_dom"/>
    <property type="match status" value="1"/>
</dbReference>
<dbReference type="PANTHER" id="PTHR12677:SF59">
    <property type="entry name" value="GOLGI APPARATUS MEMBRANE PROTEIN TVP38-RELATED"/>
    <property type="match status" value="1"/>
</dbReference>
<evidence type="ECO:0000256" key="7">
    <source>
        <dbReference type="SAM" id="Phobius"/>
    </source>
</evidence>
<dbReference type="EMBL" id="GBEZ01016527">
    <property type="protein sequence ID" value="JAC69729.1"/>
    <property type="molecule type" value="Transcribed_RNA"/>
</dbReference>
<feature type="signal peptide" evidence="8">
    <location>
        <begin position="1"/>
        <end position="20"/>
    </location>
</feature>
<keyword evidence="4 7" id="KW-1133">Transmembrane helix</keyword>
<evidence type="ECO:0000256" key="8">
    <source>
        <dbReference type="SAM" id="SignalP"/>
    </source>
</evidence>
<keyword evidence="3 7" id="KW-0812">Transmembrane</keyword>
<keyword evidence="2" id="KW-1003">Cell membrane</keyword>
<feature type="domain" description="VTT" evidence="9">
    <location>
        <begin position="55"/>
        <end position="174"/>
    </location>
</feature>
<feature type="region of interest" description="Disordered" evidence="6">
    <location>
        <begin position="259"/>
        <end position="287"/>
    </location>
</feature>
<dbReference type="AlphaFoldDB" id="A0A061RG30"/>
<feature type="chain" id="PRO_5001605822" evidence="8">
    <location>
        <begin position="21"/>
        <end position="313"/>
    </location>
</feature>